<sequence>MVHSYAMDGEGQEQLKEMSDMDKDYRWFVLTHLSEAEKFNSLKRKRETPNSVGKESERTSVNDPQYELFLSRLKLNGKSYMLEVEKNGVPMVIKYGESGSSDDVCVSKLQNKTKDFNVLANEKPSLGNNWETMNQVELQVKSRTGKKAQRQHNLQERSRHDIQTRGVKKHKVPTLRNLRSNVKFDSGDNCGEDVQAANKKDGGENKKKKDDDSASDLEVLETAEFCNEGNYVSILPSNKLDKSMNEDDFQILGVHSKFRKKVINIMRKPYNRAEYDELRQAVKAQRTEERNGVCTRTKKLCGKSYLNYYPDLHRKLKKFENDRRSNLKTLRGFFFWLEHKSMEGSFKPWNDPECCAVEQEHCKPPSPPAPHSQGRGKEAISSEPGKHHESVAVEKELLAFPS</sequence>
<dbReference type="Proteomes" id="UP000834106">
    <property type="component" value="Chromosome 6"/>
</dbReference>
<dbReference type="PANTHER" id="PTHR34194">
    <property type="entry name" value="F14J8.16 PROTEIN"/>
    <property type="match status" value="1"/>
</dbReference>
<dbReference type="EMBL" id="OU503041">
    <property type="protein sequence ID" value="CAI9763435.1"/>
    <property type="molecule type" value="Genomic_DNA"/>
</dbReference>
<feature type="region of interest" description="Disordered" evidence="1">
    <location>
        <begin position="143"/>
        <end position="170"/>
    </location>
</feature>
<feature type="compositionally biased region" description="Basic and acidic residues" evidence="1">
    <location>
        <begin position="375"/>
        <end position="392"/>
    </location>
</feature>
<accession>A0AAD2DU36</accession>
<evidence type="ECO:0000313" key="3">
    <source>
        <dbReference type="Proteomes" id="UP000834106"/>
    </source>
</evidence>
<keyword evidence="3" id="KW-1185">Reference proteome</keyword>
<feature type="region of interest" description="Disordered" evidence="1">
    <location>
        <begin position="39"/>
        <end position="59"/>
    </location>
</feature>
<dbReference type="AlphaFoldDB" id="A0AAD2DU36"/>
<gene>
    <name evidence="2" type="ORF">FPE_LOCUS10865</name>
</gene>
<dbReference type="PANTHER" id="PTHR34194:SF2">
    <property type="entry name" value="F14J8.16 PROTEIN"/>
    <property type="match status" value="1"/>
</dbReference>
<reference evidence="2" key="1">
    <citation type="submission" date="2023-05" db="EMBL/GenBank/DDBJ databases">
        <authorList>
            <person name="Huff M."/>
        </authorList>
    </citation>
    <scope>NUCLEOTIDE SEQUENCE</scope>
</reference>
<evidence type="ECO:0000256" key="1">
    <source>
        <dbReference type="SAM" id="MobiDB-lite"/>
    </source>
</evidence>
<feature type="compositionally biased region" description="Basic and acidic residues" evidence="1">
    <location>
        <begin position="153"/>
        <end position="163"/>
    </location>
</feature>
<feature type="region of interest" description="Disordered" evidence="1">
    <location>
        <begin position="359"/>
        <end position="392"/>
    </location>
</feature>
<name>A0AAD2DU36_9LAMI</name>
<organism evidence="2 3">
    <name type="scientific">Fraxinus pennsylvanica</name>
    <dbReference type="NCBI Taxonomy" id="56036"/>
    <lineage>
        <taxon>Eukaryota</taxon>
        <taxon>Viridiplantae</taxon>
        <taxon>Streptophyta</taxon>
        <taxon>Embryophyta</taxon>
        <taxon>Tracheophyta</taxon>
        <taxon>Spermatophyta</taxon>
        <taxon>Magnoliopsida</taxon>
        <taxon>eudicotyledons</taxon>
        <taxon>Gunneridae</taxon>
        <taxon>Pentapetalae</taxon>
        <taxon>asterids</taxon>
        <taxon>lamiids</taxon>
        <taxon>Lamiales</taxon>
        <taxon>Oleaceae</taxon>
        <taxon>Oleeae</taxon>
        <taxon>Fraxinus</taxon>
    </lineage>
</organism>
<feature type="region of interest" description="Disordered" evidence="1">
    <location>
        <begin position="186"/>
        <end position="214"/>
    </location>
</feature>
<proteinExistence type="predicted"/>
<protein>
    <submittedName>
        <fullName evidence="2">Uncharacterized protein</fullName>
    </submittedName>
</protein>
<evidence type="ECO:0000313" key="2">
    <source>
        <dbReference type="EMBL" id="CAI9763435.1"/>
    </source>
</evidence>
<feature type="compositionally biased region" description="Basic and acidic residues" evidence="1">
    <location>
        <begin position="198"/>
        <end position="212"/>
    </location>
</feature>